<protein>
    <recommendedName>
        <fullName evidence="5">Peptidase A1 domain-containing protein</fullName>
    </recommendedName>
</protein>
<keyword evidence="4" id="KW-1185">Reference proteome</keyword>
<comment type="caution">
    <text evidence="3">The sequence shown here is derived from an EMBL/GenBank/DDBJ whole genome shotgun (WGS) entry which is preliminary data.</text>
</comment>
<name>A0A9P5ZZI1_PLEER</name>
<dbReference type="OrthoDB" id="771136at2759"/>
<feature type="compositionally biased region" description="Basic and acidic residues" evidence="1">
    <location>
        <begin position="273"/>
        <end position="286"/>
    </location>
</feature>
<evidence type="ECO:0000256" key="1">
    <source>
        <dbReference type="SAM" id="MobiDB-lite"/>
    </source>
</evidence>
<evidence type="ECO:0008006" key="5">
    <source>
        <dbReference type="Google" id="ProtNLM"/>
    </source>
</evidence>
<accession>A0A9P5ZZI1</accession>
<feature type="transmembrane region" description="Helical" evidence="2">
    <location>
        <begin position="315"/>
        <end position="340"/>
    </location>
</feature>
<dbReference type="AlphaFoldDB" id="A0A9P5ZZI1"/>
<keyword evidence="2" id="KW-1133">Transmembrane helix</keyword>
<sequence length="378" mass="40440">MPLRTSSGPGMLASKSTLMLVHSSEWTYPKLCHNTGAINERPSTPAQLIDANLRRRNISPDIRLRAVFDSAAFHEAAHPANIIKLLKRNLFHFFTIYLGRNDDPNAPADGAGASTPGEYVHGLESVANSVEVPGASDYFWSTALLWGNSTIPLNSSLPTAKAGSKATAILDTGRTPGAVLVEDIATFQAAGVSRFVPCKATRSISFKVGQRLDLVRRIPEERLRLLLPVANLEQADQDHPAIRAKQLGGITELSPADACSPMLLPNNDTKANASDDSKNPAADEKPPVSGLLASSNESDANGMTTTRLLNKYTPVIIGLLAANFLAPLILCGLCACMCIVRNGQSTATKATPKPVKSKEDGNRTEFVYPSLYDPLPCS</sequence>
<evidence type="ECO:0000313" key="4">
    <source>
        <dbReference type="Proteomes" id="UP000807025"/>
    </source>
</evidence>
<keyword evidence="2" id="KW-0812">Transmembrane</keyword>
<gene>
    <name evidence="3" type="ORF">BDN71DRAFT_1495583</name>
</gene>
<keyword evidence="2" id="KW-0472">Membrane</keyword>
<reference evidence="3" key="1">
    <citation type="submission" date="2020-11" db="EMBL/GenBank/DDBJ databases">
        <authorList>
            <consortium name="DOE Joint Genome Institute"/>
            <person name="Ahrendt S."/>
            <person name="Riley R."/>
            <person name="Andreopoulos W."/>
            <person name="Labutti K."/>
            <person name="Pangilinan J."/>
            <person name="Ruiz-Duenas F.J."/>
            <person name="Barrasa J.M."/>
            <person name="Sanchez-Garcia M."/>
            <person name="Camarero S."/>
            <person name="Miyauchi S."/>
            <person name="Serrano A."/>
            <person name="Linde D."/>
            <person name="Babiker R."/>
            <person name="Drula E."/>
            <person name="Ayuso-Fernandez I."/>
            <person name="Pacheco R."/>
            <person name="Padilla G."/>
            <person name="Ferreira P."/>
            <person name="Barriuso J."/>
            <person name="Kellner H."/>
            <person name="Castanera R."/>
            <person name="Alfaro M."/>
            <person name="Ramirez L."/>
            <person name="Pisabarro A.G."/>
            <person name="Kuo A."/>
            <person name="Tritt A."/>
            <person name="Lipzen A."/>
            <person name="He G."/>
            <person name="Yan M."/>
            <person name="Ng V."/>
            <person name="Cullen D."/>
            <person name="Martin F."/>
            <person name="Rosso M.-N."/>
            <person name="Henrissat B."/>
            <person name="Hibbett D."/>
            <person name="Martinez A.T."/>
            <person name="Grigoriev I.V."/>
        </authorList>
    </citation>
    <scope>NUCLEOTIDE SEQUENCE</scope>
    <source>
        <strain evidence="3">ATCC 90797</strain>
    </source>
</reference>
<feature type="region of interest" description="Disordered" evidence="1">
    <location>
        <begin position="261"/>
        <end position="300"/>
    </location>
</feature>
<proteinExistence type="predicted"/>
<dbReference type="Proteomes" id="UP000807025">
    <property type="component" value="Unassembled WGS sequence"/>
</dbReference>
<evidence type="ECO:0000313" key="3">
    <source>
        <dbReference type="EMBL" id="KAF9495958.1"/>
    </source>
</evidence>
<organism evidence="3 4">
    <name type="scientific">Pleurotus eryngii</name>
    <name type="common">Boletus of the steppes</name>
    <dbReference type="NCBI Taxonomy" id="5323"/>
    <lineage>
        <taxon>Eukaryota</taxon>
        <taxon>Fungi</taxon>
        <taxon>Dikarya</taxon>
        <taxon>Basidiomycota</taxon>
        <taxon>Agaricomycotina</taxon>
        <taxon>Agaricomycetes</taxon>
        <taxon>Agaricomycetidae</taxon>
        <taxon>Agaricales</taxon>
        <taxon>Pleurotineae</taxon>
        <taxon>Pleurotaceae</taxon>
        <taxon>Pleurotus</taxon>
    </lineage>
</organism>
<dbReference type="EMBL" id="MU154557">
    <property type="protein sequence ID" value="KAF9495958.1"/>
    <property type="molecule type" value="Genomic_DNA"/>
</dbReference>
<evidence type="ECO:0000256" key="2">
    <source>
        <dbReference type="SAM" id="Phobius"/>
    </source>
</evidence>